<dbReference type="Pfam" id="PF13715">
    <property type="entry name" value="CarbopepD_reg_2"/>
    <property type="match status" value="1"/>
</dbReference>
<dbReference type="Pfam" id="PF07715">
    <property type="entry name" value="Plug"/>
    <property type="match status" value="1"/>
</dbReference>
<keyword evidence="4 7" id="KW-0812">Transmembrane</keyword>
<evidence type="ECO:0000256" key="2">
    <source>
        <dbReference type="ARBA" id="ARBA00022448"/>
    </source>
</evidence>
<keyword evidence="6 7" id="KW-0998">Cell outer membrane</keyword>
<dbReference type="Gene3D" id="2.170.130.10">
    <property type="entry name" value="TonB-dependent receptor, plug domain"/>
    <property type="match status" value="1"/>
</dbReference>
<evidence type="ECO:0000256" key="6">
    <source>
        <dbReference type="ARBA" id="ARBA00023237"/>
    </source>
</evidence>
<dbReference type="SUPFAM" id="SSF56935">
    <property type="entry name" value="Porins"/>
    <property type="match status" value="1"/>
</dbReference>
<dbReference type="STRING" id="477680.SAMN05421788_101361"/>
<evidence type="ECO:0000313" key="10">
    <source>
        <dbReference type="EMBL" id="SIS63881.1"/>
    </source>
</evidence>
<dbReference type="RefSeq" id="WP_084205986.1">
    <property type="nucleotide sequence ID" value="NZ_AP017422.1"/>
</dbReference>
<dbReference type="Gene3D" id="2.60.40.1120">
    <property type="entry name" value="Carboxypeptidase-like, regulatory domain"/>
    <property type="match status" value="1"/>
</dbReference>
<dbReference type="Proteomes" id="UP000186917">
    <property type="component" value="Unassembled WGS sequence"/>
</dbReference>
<evidence type="ECO:0000256" key="4">
    <source>
        <dbReference type="ARBA" id="ARBA00022692"/>
    </source>
</evidence>
<dbReference type="InterPro" id="IPR023996">
    <property type="entry name" value="TonB-dep_OMP_SusC/RagA"/>
</dbReference>
<dbReference type="NCBIfam" id="TIGR04057">
    <property type="entry name" value="SusC_RagA_signa"/>
    <property type="match status" value="1"/>
</dbReference>
<keyword evidence="3 7" id="KW-1134">Transmembrane beta strand</keyword>
<dbReference type="InterPro" id="IPR012910">
    <property type="entry name" value="Plug_dom"/>
</dbReference>
<sequence>MTKTTVYVLRCFLMLLFFETVVAHPVIAQSQQEKKITLKQALEAVEKKFGTKFAYEHNLLEGKYTTTKALEAETVAEVLKDILYPNNLIFLYVSNNAYSIVSRSASFFKGNEQAGAPAQQAVASAGQAPGKYTVRGSVTDVIGNPLPFVNIWVKGSNNGAQTLDKGDFILANVDANDTLIFTYVGYITQRVGIDGRYTVNVQMQSDGKNSLSEVVVVSTGLQQLPKERATGSFATVTAKDLEKVPVPNVIQRLEGLVPGVKISVLAGDRSFIYGGGGTSGNGKSINSATRTVGQNDYNATIRGTGSLNAEKYPLTVLDGAITDLDISAINPADIENITFLKDAAAASIWGVRAANGVIVITTKKGRSNQVPAINFSAGFNVSGKPNLNYLRRMNSAEMINYETELVNRNLLTTALLTPSAFNYTSYPHKGAELALMLKAGTITQDAYNKSIDSLKAIDNTSQVEKYLMQSARNQQYNLSVSGGNAYSSYYYSASYSKEGTNVKRTTGDRLTLTLNNSWKLFKIATLSTSFKGSFFNYVNDGIALSSLYSTSNAHNLFPYEQIADNNGNGVNLNWYNPAFINSLAAGRPAWTYNYLNELRLNDNVQKDQNYVVNINLSVPIYRGLSASVMYTNERSYSNSRQFYDPQSFNIRNLLNQYTAPTSTTNSLGYSTSSGQLLVGNTTTNNYAVRGQLSYDKTINGIHQLNVIAGSEIRQTQIGGTAFTLMGYNMATGASVTITNGSSFPGVSGTTYWYNTGTPSQQDKVRRFLSYFSNAAYTLMGKYSLSGSVRYDDYNNFGLDRKYRATPLWSTGAKWDIYKEGFMKTYKWISSLSLRATYGVNGNVAQDQYPYTYIGTPYTDGTTGLPQSSIINPPNPQLRWEKTYVTNLGVDFGFLQNKLAGSIEVYRRNGKDLLYNLPSGPTYTGTITTLSRNVASMVNKGIEMSLRAQVFSNKDWTVSVGETFAYNTNKITDKRIDSTLGGSYIYNYSPASVPNLYGYATDKLMVYRNAGLSANGMTRVYNYKGDTVAASQVTYLRDMKYAGRTTAPYFGSVNTSIRYKQFTLYALATYQFGSVFLKPTISQYTVYSSVQVYDMSKAIASRWQKAGDENITNVPGIGVASYSSQNVNRFQYSDINVLSGDYVRLREVSLSYQFPSTGFISNVVKGMSFTATVRNLGLIWRANKEGYDPDFIGYPGRSFGLPAAKSYNFSLNVNF</sequence>
<dbReference type="SUPFAM" id="SSF49464">
    <property type="entry name" value="Carboxypeptidase regulatory domain-like"/>
    <property type="match status" value="1"/>
</dbReference>
<dbReference type="Gene3D" id="2.40.170.20">
    <property type="entry name" value="TonB-dependent receptor, beta-barrel domain"/>
    <property type="match status" value="1"/>
</dbReference>
<keyword evidence="8" id="KW-0732">Signal</keyword>
<evidence type="ECO:0000256" key="7">
    <source>
        <dbReference type="PROSITE-ProRule" id="PRU01360"/>
    </source>
</evidence>
<dbReference type="InterPro" id="IPR023997">
    <property type="entry name" value="TonB-dep_OMP_SusC/RagA_CS"/>
</dbReference>
<comment type="subcellular location">
    <subcellularLocation>
        <location evidence="1 7">Cell outer membrane</location>
        <topology evidence="1 7">Multi-pass membrane protein</topology>
    </subcellularLocation>
</comment>
<reference evidence="11" key="1">
    <citation type="submission" date="2017-01" db="EMBL/GenBank/DDBJ databases">
        <authorList>
            <person name="Varghese N."/>
            <person name="Submissions S."/>
        </authorList>
    </citation>
    <scope>NUCLEOTIDE SEQUENCE [LARGE SCALE GENOMIC DNA]</scope>
    <source>
        <strain evidence="11">DSM 21054</strain>
    </source>
</reference>
<dbReference type="InterPro" id="IPR039426">
    <property type="entry name" value="TonB-dep_rcpt-like"/>
</dbReference>
<dbReference type="NCBIfam" id="TIGR04056">
    <property type="entry name" value="OMP_RagA_SusC"/>
    <property type="match status" value="1"/>
</dbReference>
<evidence type="ECO:0000313" key="11">
    <source>
        <dbReference type="Proteomes" id="UP000186917"/>
    </source>
</evidence>
<evidence type="ECO:0000256" key="1">
    <source>
        <dbReference type="ARBA" id="ARBA00004571"/>
    </source>
</evidence>
<feature type="signal peptide" evidence="8">
    <location>
        <begin position="1"/>
        <end position="23"/>
    </location>
</feature>
<dbReference type="GO" id="GO:0009279">
    <property type="term" value="C:cell outer membrane"/>
    <property type="evidence" value="ECO:0007669"/>
    <property type="project" value="UniProtKB-SubCell"/>
</dbReference>
<keyword evidence="11" id="KW-1185">Reference proteome</keyword>
<dbReference type="InterPro" id="IPR037066">
    <property type="entry name" value="Plug_dom_sf"/>
</dbReference>
<evidence type="ECO:0000256" key="8">
    <source>
        <dbReference type="SAM" id="SignalP"/>
    </source>
</evidence>
<evidence type="ECO:0000256" key="5">
    <source>
        <dbReference type="ARBA" id="ARBA00023136"/>
    </source>
</evidence>
<gene>
    <name evidence="10" type="ORF">SAMN05421788_101361</name>
</gene>
<proteinExistence type="inferred from homology"/>
<feature type="domain" description="TonB-dependent receptor plug" evidence="9">
    <location>
        <begin position="226"/>
        <end position="357"/>
    </location>
</feature>
<keyword evidence="5 7" id="KW-0472">Membrane</keyword>
<dbReference type="AlphaFoldDB" id="A0A1N7KQR4"/>
<name>A0A1N7KQR4_9BACT</name>
<dbReference type="InterPro" id="IPR008969">
    <property type="entry name" value="CarboxyPept-like_regulatory"/>
</dbReference>
<organism evidence="10 11">
    <name type="scientific">Filimonas lacunae</name>
    <dbReference type="NCBI Taxonomy" id="477680"/>
    <lineage>
        <taxon>Bacteria</taxon>
        <taxon>Pseudomonadati</taxon>
        <taxon>Bacteroidota</taxon>
        <taxon>Chitinophagia</taxon>
        <taxon>Chitinophagales</taxon>
        <taxon>Chitinophagaceae</taxon>
        <taxon>Filimonas</taxon>
    </lineage>
</organism>
<comment type="similarity">
    <text evidence="7">Belongs to the TonB-dependent receptor family.</text>
</comment>
<protein>
    <submittedName>
        <fullName evidence="10">TonB-linked outer membrane protein, SusC/RagA family</fullName>
    </submittedName>
</protein>
<dbReference type="OrthoDB" id="9768177at2"/>
<dbReference type="InterPro" id="IPR036942">
    <property type="entry name" value="Beta-barrel_TonB_sf"/>
</dbReference>
<evidence type="ECO:0000256" key="3">
    <source>
        <dbReference type="ARBA" id="ARBA00022452"/>
    </source>
</evidence>
<accession>A0A1N7KQR4</accession>
<dbReference type="EMBL" id="FTOR01000001">
    <property type="protein sequence ID" value="SIS63881.1"/>
    <property type="molecule type" value="Genomic_DNA"/>
</dbReference>
<dbReference type="PROSITE" id="PS52016">
    <property type="entry name" value="TONB_DEPENDENT_REC_3"/>
    <property type="match status" value="1"/>
</dbReference>
<keyword evidence="2 7" id="KW-0813">Transport</keyword>
<feature type="chain" id="PRO_5012501214" evidence="8">
    <location>
        <begin position="24"/>
        <end position="1214"/>
    </location>
</feature>
<evidence type="ECO:0000259" key="9">
    <source>
        <dbReference type="Pfam" id="PF07715"/>
    </source>
</evidence>